<dbReference type="Pfam" id="PF00498">
    <property type="entry name" value="FHA"/>
    <property type="match status" value="1"/>
</dbReference>
<reference evidence="4" key="1">
    <citation type="journal article" date="2015" name="PLoS Genet.">
        <title>The dynamic genome and transcriptome of the human fungal pathogen Blastomyces and close relative Emmonsia.</title>
        <authorList>
            <person name="Munoz J.F."/>
            <person name="Gauthier G.M."/>
            <person name="Desjardins C.A."/>
            <person name="Gallo J.E."/>
            <person name="Holder J."/>
            <person name="Sullivan T.D."/>
            <person name="Marty A.J."/>
            <person name="Carmen J.C."/>
            <person name="Chen Z."/>
            <person name="Ding L."/>
            <person name="Gujja S."/>
            <person name="Magrini V."/>
            <person name="Misas E."/>
            <person name="Mitreva M."/>
            <person name="Priest M."/>
            <person name="Saif S."/>
            <person name="Whiston E.A."/>
            <person name="Young S."/>
            <person name="Zeng Q."/>
            <person name="Goldman W.E."/>
            <person name="Mardis E.R."/>
            <person name="Taylor J.W."/>
            <person name="McEwen J.G."/>
            <person name="Clay O.K."/>
            <person name="Klein B.S."/>
            <person name="Cuomo C.A."/>
        </authorList>
    </citation>
    <scope>NUCLEOTIDE SEQUENCE [LARGE SCALE GENOMIC DNA]</scope>
    <source>
        <strain evidence="4">UAMH 3008</strain>
    </source>
</reference>
<name>A0A0G2I2P7_9EURO</name>
<feature type="region of interest" description="Disordered" evidence="1">
    <location>
        <begin position="717"/>
        <end position="736"/>
    </location>
</feature>
<proteinExistence type="predicted"/>
<dbReference type="SUPFAM" id="SSF49879">
    <property type="entry name" value="SMAD/FHA domain"/>
    <property type="match status" value="1"/>
</dbReference>
<dbReference type="VEuPathDB" id="FungiDB:EMCG_09608"/>
<dbReference type="CDD" id="cd00060">
    <property type="entry name" value="FHA"/>
    <property type="match status" value="1"/>
</dbReference>
<evidence type="ECO:0000256" key="1">
    <source>
        <dbReference type="SAM" id="MobiDB-lite"/>
    </source>
</evidence>
<dbReference type="Gene3D" id="2.60.200.20">
    <property type="match status" value="1"/>
</dbReference>
<dbReference type="OrthoDB" id="4184576at2759"/>
<protein>
    <recommendedName>
        <fullName evidence="2">FHA domain-containing protein</fullName>
    </recommendedName>
</protein>
<evidence type="ECO:0000313" key="4">
    <source>
        <dbReference type="Proteomes" id="UP000034164"/>
    </source>
</evidence>
<evidence type="ECO:0000259" key="2">
    <source>
        <dbReference type="PROSITE" id="PS50006"/>
    </source>
</evidence>
<dbReference type="InterPro" id="IPR008984">
    <property type="entry name" value="SMAD_FHA_dom_sf"/>
</dbReference>
<accession>A0A0G2I2P7</accession>
<feature type="domain" description="FHA" evidence="2">
    <location>
        <begin position="88"/>
        <end position="140"/>
    </location>
</feature>
<dbReference type="EMBL" id="LCZI01000794">
    <property type="protein sequence ID" value="KKZ64420.1"/>
    <property type="molecule type" value="Genomic_DNA"/>
</dbReference>
<dbReference type="PROSITE" id="PS50006">
    <property type="entry name" value="FHA_DOMAIN"/>
    <property type="match status" value="1"/>
</dbReference>
<dbReference type="InterPro" id="IPR000253">
    <property type="entry name" value="FHA_dom"/>
</dbReference>
<dbReference type="SMART" id="SM00240">
    <property type="entry name" value="FHA"/>
    <property type="match status" value="1"/>
</dbReference>
<evidence type="ECO:0000313" key="3">
    <source>
        <dbReference type="EMBL" id="KKZ64420.1"/>
    </source>
</evidence>
<organism evidence="3 4">
    <name type="scientific">[Emmonsia] crescens</name>
    <dbReference type="NCBI Taxonomy" id="73230"/>
    <lineage>
        <taxon>Eukaryota</taxon>
        <taxon>Fungi</taxon>
        <taxon>Dikarya</taxon>
        <taxon>Ascomycota</taxon>
        <taxon>Pezizomycotina</taxon>
        <taxon>Eurotiomycetes</taxon>
        <taxon>Eurotiomycetidae</taxon>
        <taxon>Onygenales</taxon>
        <taxon>Ajellomycetaceae</taxon>
        <taxon>Emergomyces</taxon>
    </lineage>
</organism>
<comment type="caution">
    <text evidence="3">The sequence shown here is derived from an EMBL/GenBank/DDBJ whole genome shotgun (WGS) entry which is preliminary data.</text>
</comment>
<sequence length="771" mass="87416">MDCQLELPQWDLREVALIIVCHDDLAFLRANPAAVHPFLTPHDTWYSGVNPYKEVQTPSNPSQADTDIPGTHPAVLLLRKLPRNGGAYMFGRESRQKLDVTFPHPQVSRRHLCVYPDLPRRTWIIQDLSKTGATVNGCRISSREGPKTPARRALKYDCFNQVLVAPSDFSPGLVFYIKPVWPLDSSYIHWTWQAPNLPELAALNLNWTRTAPTFSQSQILHPQEPTNSPRFCVLERRLCDNVELFYAQDLETGTMLTAEKLPSESEAREQLSWRIRLEHRHLLLPGGLCLLDHPYILTSCPFDALPFAELFEYELRDDRTTYTLLQGILSALHILFEGGVAGVAITSKNVIIDDPHPGSPQFWLTGVSSARLIAEDEIKEKHSTDVKAAMRIFTEDRESLNYFQHRVVNSAFTEILEGPQSKPLSAQYILDKFATLTQGDVDYRFKPSYLAAKIPAKRFRSSGQIYYQKTEIGRVASAIFSQTVEESQQAYTKVLSTKSRYTIHGYEGNQLLHREEVHTLFERLGKSPAFDFGLPEKIPKGDREEGDDGMEEICLTMQISCHAPSNMWNISQLINAIRPIDSLDIGDPDLFVEVGGDANCEGLYVDFNFFENACRLLHVTPPTKFPEIPGDKRANNFRSACNQEDNVLVADRRLLGGAILKRSPRTMYHCSTEFSEAEVLEQFPSTTFGGLHRALFQSRCPPRNLKSLCQGRPGEDFPESQCGKLTESHSDTPRSFGTLRSRHIARRAQRKSITAQWIIEQTKKRRQSKSE</sequence>
<dbReference type="Proteomes" id="UP000034164">
    <property type="component" value="Unassembled WGS sequence"/>
</dbReference>
<dbReference type="AlphaFoldDB" id="A0A0G2I2P7"/>
<gene>
    <name evidence="3" type="ORF">EMCG_09608</name>
</gene>